<evidence type="ECO:0000313" key="2">
    <source>
        <dbReference type="Proteomes" id="UP000182045"/>
    </source>
</evidence>
<dbReference type="EMBL" id="FBYC01000001">
    <property type="protein sequence ID" value="CUX79367.1"/>
    <property type="molecule type" value="Genomic_DNA"/>
</dbReference>
<comment type="caution">
    <text evidence="1">The sequence shown here is derived from an EMBL/GenBank/DDBJ whole genome shotgun (WGS) entry which is preliminary data.</text>
</comment>
<accession>A0ABM9VNY0</accession>
<proteinExistence type="predicted"/>
<keyword evidence="2" id="KW-1185">Reference proteome</keyword>
<gene>
    <name evidence="1" type="ORF">Ga0058931_0045</name>
</gene>
<organism evidence="1 2">
    <name type="scientific">Roseibaca calidilacus</name>
    <dbReference type="NCBI Taxonomy" id="1666912"/>
    <lineage>
        <taxon>Bacteria</taxon>
        <taxon>Pseudomonadati</taxon>
        <taxon>Pseudomonadota</taxon>
        <taxon>Alphaproteobacteria</taxon>
        <taxon>Rhodobacterales</taxon>
        <taxon>Paracoccaceae</taxon>
        <taxon>Roseinatronobacter</taxon>
    </lineage>
</organism>
<reference evidence="1 2" key="1">
    <citation type="submission" date="2016-01" db="EMBL/GenBank/DDBJ databases">
        <authorList>
            <person name="Varghese N."/>
        </authorList>
    </citation>
    <scope>NUCLEOTIDE SEQUENCE [LARGE SCALE GENOMIC DNA]</scope>
    <source>
        <strain evidence="1 2">HL-91</strain>
    </source>
</reference>
<dbReference type="Proteomes" id="UP000182045">
    <property type="component" value="Unassembled WGS sequence"/>
</dbReference>
<protein>
    <submittedName>
        <fullName evidence="1">Uncharacterized protein</fullName>
    </submittedName>
</protein>
<sequence>MTCAARQTLKGAVRGIAPFCSKPLSGPLSGFLSLGTPHRRKFLKRLLNAFKEGLWGVLGAAFDGH</sequence>
<evidence type="ECO:0000313" key="1">
    <source>
        <dbReference type="EMBL" id="CUX79367.1"/>
    </source>
</evidence>
<name>A0ABM9VNY0_9RHOB</name>